<comment type="caution">
    <text evidence="1">The sequence shown here is derived from an EMBL/GenBank/DDBJ whole genome shotgun (WGS) entry which is preliminary data.</text>
</comment>
<gene>
    <name evidence="1" type="ORF">LCGC14_2780190</name>
</gene>
<proteinExistence type="predicted"/>
<accession>A0A0F8ZFL0</accession>
<sequence>MVWDAVEVVEFTRKHTSKVHESLGEIRHIIEALVARRDERRDGFVKAVRRAMETRLGDDAEEVRKILAQQGIARTLGKMAVELAEQHGALTIFAIVDALTRIGGTLKYAADRTAVDQKAAQLLALAV</sequence>
<dbReference type="EMBL" id="LAZR01051630">
    <property type="protein sequence ID" value="KKK84750.1"/>
    <property type="molecule type" value="Genomic_DNA"/>
</dbReference>
<reference evidence="1" key="1">
    <citation type="journal article" date="2015" name="Nature">
        <title>Complex archaea that bridge the gap between prokaryotes and eukaryotes.</title>
        <authorList>
            <person name="Spang A."/>
            <person name="Saw J.H."/>
            <person name="Jorgensen S.L."/>
            <person name="Zaremba-Niedzwiedzka K."/>
            <person name="Martijn J."/>
            <person name="Lind A.E."/>
            <person name="van Eijk R."/>
            <person name="Schleper C."/>
            <person name="Guy L."/>
            <person name="Ettema T.J."/>
        </authorList>
    </citation>
    <scope>NUCLEOTIDE SEQUENCE</scope>
</reference>
<evidence type="ECO:0000313" key="1">
    <source>
        <dbReference type="EMBL" id="KKK84750.1"/>
    </source>
</evidence>
<protein>
    <submittedName>
        <fullName evidence="1">Uncharacterized protein</fullName>
    </submittedName>
</protein>
<dbReference type="AlphaFoldDB" id="A0A0F8ZFL0"/>
<organism evidence="1">
    <name type="scientific">marine sediment metagenome</name>
    <dbReference type="NCBI Taxonomy" id="412755"/>
    <lineage>
        <taxon>unclassified sequences</taxon>
        <taxon>metagenomes</taxon>
        <taxon>ecological metagenomes</taxon>
    </lineage>
</organism>
<name>A0A0F8ZFL0_9ZZZZ</name>